<proteinExistence type="inferred from homology"/>
<accession>A0A8H7V059</accession>
<evidence type="ECO:0000256" key="6">
    <source>
        <dbReference type="ARBA" id="ARBA00023295"/>
    </source>
</evidence>
<evidence type="ECO:0000256" key="11">
    <source>
        <dbReference type="SAM" id="Phobius"/>
    </source>
</evidence>
<evidence type="ECO:0000313" key="13">
    <source>
        <dbReference type="EMBL" id="KAG2205191.1"/>
    </source>
</evidence>
<evidence type="ECO:0000256" key="2">
    <source>
        <dbReference type="ARBA" id="ARBA00007072"/>
    </source>
</evidence>
<sequence>MKPRVFVTAIISVIWHSIVIYATKIDKRSSFILSPTVYNPSPEYVKLLNHSILFFEAQRSGKLPDDNRVSWRHDSALSDGSDVGIDLSGGYYDAGDYLKFTFPLSYTTFMLCWGGTDYIQGYQLANQTKYLKSQIKWATDWLIRAHPFPSTLFVQVGDVEIDNESFGPDFEIPNPRPSYQINETNFGTDAAAMAATAFASAAIFFNNLVDVTNENEDDRKYANTLLKHATQLYSASRTILPYLKYHKSVPTMKHAYKSSGYIDELLLAGVLLYKATKQQSYLDDTLGMYREAKGLNNHTEPLDWDNKWGALYLLLAEVTLYYPDQNEASIARVEAEMYLDGIVSGTSVNKTNGGLLFWDEYSAENSNSVAMSTSFLLLSYSAKILRPLAEKSSDKDAFLTKAQGYEVGERSNSPKFPHSAPASGFSSLKEALKHPQDLSKAHTIYGALVGGPSKNDSFADVRLDWSQTEVALDYNAPYQNILAYQVMFHVEDPFYMTNNDKSSPYVDEFQNSGMLPVWGFALAIVLPTLAFLSIAIGAFILIRRRQRDRKIQEEATYANHIVKNRYSSKEMEEQRISVKKLHAKRDSSSQMPLGTTVGGVGSTSAPNEKINLSDRQDKSISSSSVLNKKSRHKNL</sequence>
<dbReference type="InterPro" id="IPR033126">
    <property type="entry name" value="Glyco_hydro_9_Asp/Glu_AS"/>
</dbReference>
<evidence type="ECO:0000259" key="12">
    <source>
        <dbReference type="Pfam" id="PF00759"/>
    </source>
</evidence>
<dbReference type="GO" id="GO:0008810">
    <property type="term" value="F:cellulase activity"/>
    <property type="evidence" value="ECO:0007669"/>
    <property type="project" value="UniProtKB-EC"/>
</dbReference>
<comment type="similarity">
    <text evidence="2 8 9">Belongs to the glycosyl hydrolase 9 (cellulase E) family.</text>
</comment>
<evidence type="ECO:0000256" key="4">
    <source>
        <dbReference type="ARBA" id="ARBA00023001"/>
    </source>
</evidence>
<evidence type="ECO:0000256" key="5">
    <source>
        <dbReference type="ARBA" id="ARBA00023277"/>
    </source>
</evidence>
<feature type="active site" evidence="8">
    <location>
        <position position="469"/>
    </location>
</feature>
<keyword evidence="6 8" id="KW-0326">Glycosidase</keyword>
<keyword evidence="11" id="KW-0472">Membrane</keyword>
<comment type="caution">
    <text evidence="13">The sequence shown here is derived from an EMBL/GenBank/DDBJ whole genome shotgun (WGS) entry which is preliminary data.</text>
</comment>
<comment type="catalytic activity">
    <reaction evidence="1 9">
        <text>Endohydrolysis of (1-&gt;4)-beta-D-glucosidic linkages in cellulose, lichenin and cereal beta-D-glucans.</text>
        <dbReference type="EC" id="3.2.1.4"/>
    </reaction>
</comment>
<dbReference type="InterPro" id="IPR001701">
    <property type="entry name" value="Glyco_hydro_9"/>
</dbReference>
<feature type="transmembrane region" description="Helical" evidence="11">
    <location>
        <begin position="517"/>
        <end position="542"/>
    </location>
</feature>
<feature type="region of interest" description="Disordered" evidence="10">
    <location>
        <begin position="573"/>
        <end position="635"/>
    </location>
</feature>
<gene>
    <name evidence="13" type="ORF">INT46_009908</name>
</gene>
<dbReference type="EC" id="3.2.1.4" evidence="9"/>
<dbReference type="AlphaFoldDB" id="A0A8H7V059"/>
<reference evidence="13" key="1">
    <citation type="submission" date="2020-12" db="EMBL/GenBank/DDBJ databases">
        <title>Metabolic potential, ecology and presence of endohyphal bacteria is reflected in genomic diversity of Mucoromycotina.</title>
        <authorList>
            <person name="Muszewska A."/>
            <person name="Okrasinska A."/>
            <person name="Steczkiewicz K."/>
            <person name="Drgas O."/>
            <person name="Orlowska M."/>
            <person name="Perlinska-Lenart U."/>
            <person name="Aleksandrzak-Piekarczyk T."/>
            <person name="Szatraj K."/>
            <person name="Zielenkiewicz U."/>
            <person name="Pilsyk S."/>
            <person name="Malc E."/>
            <person name="Mieczkowski P."/>
            <person name="Kruszewska J.S."/>
            <person name="Biernat P."/>
            <person name="Pawlowska J."/>
        </authorList>
    </citation>
    <scope>NUCLEOTIDE SEQUENCE</scope>
    <source>
        <strain evidence="13">CBS 226.32</strain>
    </source>
</reference>
<feature type="active site" evidence="8">
    <location>
        <position position="460"/>
    </location>
</feature>
<dbReference type="Proteomes" id="UP000650833">
    <property type="component" value="Unassembled WGS sequence"/>
</dbReference>
<dbReference type="Pfam" id="PF00759">
    <property type="entry name" value="Glyco_hydro_9"/>
    <property type="match status" value="1"/>
</dbReference>
<keyword evidence="7 8" id="KW-0624">Polysaccharide degradation</keyword>
<evidence type="ECO:0000256" key="8">
    <source>
        <dbReference type="PROSITE-ProRule" id="PRU10060"/>
    </source>
</evidence>
<keyword evidence="11" id="KW-0812">Transmembrane</keyword>
<evidence type="ECO:0000256" key="1">
    <source>
        <dbReference type="ARBA" id="ARBA00000966"/>
    </source>
</evidence>
<dbReference type="PROSITE" id="PS00698">
    <property type="entry name" value="GH9_3"/>
    <property type="match status" value="1"/>
</dbReference>
<dbReference type="InterPro" id="IPR012341">
    <property type="entry name" value="6hp_glycosidase-like_sf"/>
</dbReference>
<feature type="domain" description="Glycoside hydrolase family 9" evidence="12">
    <location>
        <begin position="44"/>
        <end position="481"/>
    </location>
</feature>
<keyword evidence="14" id="KW-1185">Reference proteome</keyword>
<dbReference type="InterPro" id="IPR008928">
    <property type="entry name" value="6-hairpin_glycosidase_sf"/>
</dbReference>
<evidence type="ECO:0000313" key="14">
    <source>
        <dbReference type="Proteomes" id="UP000650833"/>
    </source>
</evidence>
<keyword evidence="3 8" id="KW-0378">Hydrolase</keyword>
<dbReference type="SUPFAM" id="SSF48208">
    <property type="entry name" value="Six-hairpin glycosidases"/>
    <property type="match status" value="1"/>
</dbReference>
<evidence type="ECO:0000256" key="7">
    <source>
        <dbReference type="ARBA" id="ARBA00023326"/>
    </source>
</evidence>
<dbReference type="EMBL" id="JAEPRC010000180">
    <property type="protein sequence ID" value="KAG2205191.1"/>
    <property type="molecule type" value="Genomic_DNA"/>
</dbReference>
<evidence type="ECO:0000256" key="10">
    <source>
        <dbReference type="SAM" id="MobiDB-lite"/>
    </source>
</evidence>
<keyword evidence="4 9" id="KW-0136">Cellulose degradation</keyword>
<keyword evidence="11" id="KW-1133">Transmembrane helix</keyword>
<name>A0A8H7V059_9FUNG</name>
<protein>
    <recommendedName>
        <fullName evidence="9">Endoglucanase</fullName>
        <ecNumber evidence="9">3.2.1.4</ecNumber>
    </recommendedName>
</protein>
<organism evidence="13 14">
    <name type="scientific">Mucor plumbeus</name>
    <dbReference type="NCBI Taxonomy" id="97098"/>
    <lineage>
        <taxon>Eukaryota</taxon>
        <taxon>Fungi</taxon>
        <taxon>Fungi incertae sedis</taxon>
        <taxon>Mucoromycota</taxon>
        <taxon>Mucoromycotina</taxon>
        <taxon>Mucoromycetes</taxon>
        <taxon>Mucorales</taxon>
        <taxon>Mucorineae</taxon>
        <taxon>Mucoraceae</taxon>
        <taxon>Mucor</taxon>
    </lineage>
</organism>
<keyword evidence="5 8" id="KW-0119">Carbohydrate metabolism</keyword>
<evidence type="ECO:0000256" key="9">
    <source>
        <dbReference type="RuleBase" id="RU361166"/>
    </source>
</evidence>
<dbReference type="GO" id="GO:0030245">
    <property type="term" value="P:cellulose catabolic process"/>
    <property type="evidence" value="ECO:0007669"/>
    <property type="project" value="UniProtKB-KW"/>
</dbReference>
<dbReference type="PANTHER" id="PTHR22298">
    <property type="entry name" value="ENDO-1,4-BETA-GLUCANASE"/>
    <property type="match status" value="1"/>
</dbReference>
<dbReference type="Gene3D" id="1.50.10.10">
    <property type="match status" value="1"/>
</dbReference>
<dbReference type="OrthoDB" id="10257085at2759"/>
<evidence type="ECO:0000256" key="3">
    <source>
        <dbReference type="ARBA" id="ARBA00022801"/>
    </source>
</evidence>